<dbReference type="STRING" id="1056495.Calag_0234"/>
<dbReference type="InterPro" id="IPR011335">
    <property type="entry name" value="Restrct_endonuc-II-like"/>
</dbReference>
<dbReference type="EMBL" id="CP003378">
    <property type="protein sequence ID" value="AFZ70016.1"/>
    <property type="molecule type" value="Genomic_DNA"/>
</dbReference>
<dbReference type="InterPro" id="IPR011856">
    <property type="entry name" value="tRNA_endonuc-like_dom_sf"/>
</dbReference>
<dbReference type="Proteomes" id="UP000010469">
    <property type="component" value="Chromosome"/>
</dbReference>
<dbReference type="SUPFAM" id="SSF52980">
    <property type="entry name" value="Restriction endonuclease-like"/>
    <property type="match status" value="1"/>
</dbReference>
<name>L0A857_CALLD</name>
<reference evidence="2" key="1">
    <citation type="submission" date="2012-03" db="EMBL/GenBank/DDBJ databases">
        <title>Complete genome of Caldisphaera lagunensis DSM 15908.</title>
        <authorList>
            <person name="Lucas S."/>
            <person name="Copeland A."/>
            <person name="Lapidus A."/>
            <person name="Glavina del Rio T."/>
            <person name="Dalin E."/>
            <person name="Tice H."/>
            <person name="Bruce D."/>
            <person name="Goodwin L."/>
            <person name="Pitluck S."/>
            <person name="Peters L."/>
            <person name="Mikhailova N."/>
            <person name="Teshima H."/>
            <person name="Kyrpides N."/>
            <person name="Mavromatis K."/>
            <person name="Ivanova N."/>
            <person name="Brettin T."/>
            <person name="Detter J.C."/>
            <person name="Han C."/>
            <person name="Larimer F."/>
            <person name="Land M."/>
            <person name="Hauser L."/>
            <person name="Markowitz V."/>
            <person name="Cheng J.-F."/>
            <person name="Hugenholtz P."/>
            <person name="Woyke T."/>
            <person name="Wu D."/>
            <person name="Spring S."/>
            <person name="Schroeder M."/>
            <person name="Brambilla E."/>
            <person name="Klenk H.-P."/>
            <person name="Eisen J.A."/>
        </authorList>
    </citation>
    <scope>NUCLEOTIDE SEQUENCE [LARGE SCALE GENOMIC DNA]</scope>
    <source>
        <strain evidence="2">DSM 15908 / JCM 11604 / IC-154</strain>
    </source>
</reference>
<dbReference type="PANTHER" id="PTHR34314:SF6">
    <property type="entry name" value="DUF3782 DOMAIN-CONTAINING PROTEIN"/>
    <property type="match status" value="1"/>
</dbReference>
<keyword evidence="2" id="KW-1185">Reference proteome</keyword>
<evidence type="ECO:0000313" key="2">
    <source>
        <dbReference type="Proteomes" id="UP000010469"/>
    </source>
</evidence>
<dbReference type="GeneID" id="14211494"/>
<protein>
    <submittedName>
        <fullName evidence="1">Putative endonuclease (RecB family)</fullName>
    </submittedName>
</protein>
<proteinExistence type="predicted"/>
<dbReference type="GO" id="GO:0004519">
    <property type="term" value="F:endonuclease activity"/>
    <property type="evidence" value="ECO:0007669"/>
    <property type="project" value="UniProtKB-KW"/>
</dbReference>
<keyword evidence="1" id="KW-0378">Hydrolase</keyword>
<sequence length="215" mass="24108">MQGKAAMRSSESIAADILQQLGYKIVDMHRKVVINNIEISDVDIIAEKNGMKYAVEVKAGPADVSSIRQIYVNSKLLNMIPMIISRGLADEKAEELAKELNVYFISLSDQVITNLDEIYASVKEALVDFLSDFFKFVTKCDMMSENEVKLVYSIAVSEDIIEASKNFGMPLEDFTKLISNLHNKGFLPSGKYEYISLVSKLMLIFCNIKSKINAK</sequence>
<dbReference type="GO" id="GO:0003676">
    <property type="term" value="F:nucleic acid binding"/>
    <property type="evidence" value="ECO:0007669"/>
    <property type="project" value="InterPro"/>
</dbReference>
<keyword evidence="1" id="KW-0540">Nuclease</keyword>
<dbReference type="Gene3D" id="3.40.1350.10">
    <property type="match status" value="1"/>
</dbReference>
<dbReference type="eggNOG" id="arCOG04306">
    <property type="taxonomic scope" value="Archaea"/>
</dbReference>
<dbReference type="AlphaFoldDB" id="L0A857"/>
<dbReference type="RefSeq" id="WP_015231914.1">
    <property type="nucleotide sequence ID" value="NC_019791.1"/>
</dbReference>
<dbReference type="InParanoid" id="L0A857"/>
<dbReference type="PANTHER" id="PTHR34314">
    <property type="entry name" value="CRENARCHAEAL PROTEIN, PUTATIVE-RELATED"/>
    <property type="match status" value="1"/>
</dbReference>
<accession>L0A857</accession>
<dbReference type="HOGENOM" id="CLU_088484_0_0_2"/>
<keyword evidence="1" id="KW-0255">Endonuclease</keyword>
<dbReference type="OrthoDB" id="31513at2157"/>
<dbReference type="KEGG" id="clg:Calag_0234"/>
<gene>
    <name evidence="1" type="ordered locus">Calag_0234</name>
</gene>
<evidence type="ECO:0000313" key="1">
    <source>
        <dbReference type="EMBL" id="AFZ70016.1"/>
    </source>
</evidence>
<organism evidence="1 2">
    <name type="scientific">Caldisphaera lagunensis (strain DSM 15908 / JCM 11604 / ANMR 0165 / IC-154)</name>
    <dbReference type="NCBI Taxonomy" id="1056495"/>
    <lineage>
        <taxon>Archaea</taxon>
        <taxon>Thermoproteota</taxon>
        <taxon>Thermoprotei</taxon>
        <taxon>Acidilobales</taxon>
        <taxon>Caldisphaeraceae</taxon>
        <taxon>Caldisphaera</taxon>
    </lineage>
</organism>